<name>A0A1J1IFT4_9DIPT</name>
<dbReference type="OrthoDB" id="10037309at2759"/>
<dbReference type="AlphaFoldDB" id="A0A1J1IFT4"/>
<evidence type="ECO:0000256" key="4">
    <source>
        <dbReference type="ARBA" id="ARBA00022949"/>
    </source>
</evidence>
<dbReference type="InterPro" id="IPR019748">
    <property type="entry name" value="FERM_central"/>
</dbReference>
<dbReference type="GO" id="GO:0071944">
    <property type="term" value="C:cell periphery"/>
    <property type="evidence" value="ECO:0007669"/>
    <property type="project" value="UniProtKB-ARBA"/>
</dbReference>
<dbReference type="InterPro" id="IPR001841">
    <property type="entry name" value="Znf_RING"/>
</dbReference>
<dbReference type="PROSITE" id="PS50089">
    <property type="entry name" value="ZF_RING_2"/>
    <property type="match status" value="1"/>
</dbReference>
<dbReference type="SUPFAM" id="SSF57850">
    <property type="entry name" value="RING/U-box"/>
    <property type="match status" value="1"/>
</dbReference>
<dbReference type="PANTHER" id="PTHR23280">
    <property type="entry name" value="4.1 G PROTEIN"/>
    <property type="match status" value="1"/>
</dbReference>
<comment type="subcellular location">
    <subcellularLocation>
        <location evidence="1">Cell junction</location>
    </subcellularLocation>
</comment>
<dbReference type="SUPFAM" id="SSF50729">
    <property type="entry name" value="PH domain-like"/>
    <property type="match status" value="1"/>
</dbReference>
<dbReference type="SMART" id="SM00184">
    <property type="entry name" value="RING"/>
    <property type="match status" value="1"/>
</dbReference>
<dbReference type="InterPro" id="IPR000299">
    <property type="entry name" value="FERM_domain"/>
</dbReference>
<dbReference type="Pfam" id="PF13920">
    <property type="entry name" value="zf-C3HC4_3"/>
    <property type="match status" value="1"/>
</dbReference>
<dbReference type="GO" id="GO:0004842">
    <property type="term" value="F:ubiquitin-protein transferase activity"/>
    <property type="evidence" value="ECO:0007669"/>
    <property type="project" value="TreeGrafter"/>
</dbReference>
<evidence type="ECO:0000256" key="2">
    <source>
        <dbReference type="ARBA" id="ARBA00022771"/>
    </source>
</evidence>
<dbReference type="CDD" id="cd14473">
    <property type="entry name" value="FERM_B-lobe"/>
    <property type="match status" value="1"/>
</dbReference>
<accession>A0A1J1IFT4</accession>
<dbReference type="Gene3D" id="3.10.20.90">
    <property type="entry name" value="Phosphatidylinositol 3-kinase Catalytic Subunit, Chain A, domain 1"/>
    <property type="match status" value="1"/>
</dbReference>
<sequence length="502" mass="57880">MWYLVNLPGNKLNIAVKTEKNSIAADCLNKVCSDLGIICETDYFGLLYADQSHDSHYQNVKQWINLRNPLDKRHRGEGPTMLELRVKFWVPSHLILQESVREIFYMQARQMLIDGEINPTNWMQAARLIALVSQAEGVKFSPELLSDTCQKFIENLSLRVQKIKCSKNYKDKPTKRTFVIEMKADKNCDNECENSHLEKLIMDNYVENLIFPDDINKTNSNDKIINNEISNDFFVHVAREHQKINTMTTSSAKYWLLEEFATLKKFGEEFFEGMLISETNSSTKTSQPCHDIIQIAVSPLGLNIKKANNVEIFHIPFSAVESAKSLRRCFHLCYLDENFAVTNFVVKFASHRIAGTLYRSLTEKHAFYSCETVHKNVETQFIRDLKGTIISMFNEDTQLGKKYVFDIRLTFRELYDNSRRILHARGVDLLSKPNYPEESVNTTHEAESKRIDLTCSICMDNKIDTLFLPCAHLSCCRSCAQKCETCPLCRNPIKSTSVVYFT</sequence>
<dbReference type="InterPro" id="IPR035963">
    <property type="entry name" value="FERM_2"/>
</dbReference>
<dbReference type="SUPFAM" id="SSF47031">
    <property type="entry name" value="Second domain of FERM"/>
    <property type="match status" value="1"/>
</dbReference>
<dbReference type="InterPro" id="IPR019749">
    <property type="entry name" value="Band_41_domain"/>
</dbReference>
<proteinExistence type="predicted"/>
<dbReference type="PROSITE" id="PS50057">
    <property type="entry name" value="FERM_3"/>
    <property type="match status" value="1"/>
</dbReference>
<dbReference type="Pfam" id="PF09379">
    <property type="entry name" value="FERM_N"/>
    <property type="match status" value="1"/>
</dbReference>
<keyword evidence="3" id="KW-0862">Zinc</keyword>
<dbReference type="InterPro" id="IPR018979">
    <property type="entry name" value="FERM_N"/>
</dbReference>
<gene>
    <name evidence="8" type="ORF">CLUMA_CG010707</name>
</gene>
<dbReference type="InterPro" id="IPR013083">
    <property type="entry name" value="Znf_RING/FYVE/PHD"/>
</dbReference>
<keyword evidence="2 5" id="KW-0863">Zinc-finger</keyword>
<feature type="domain" description="RING-type" evidence="7">
    <location>
        <begin position="455"/>
        <end position="490"/>
    </location>
</feature>
<dbReference type="STRING" id="568069.A0A1J1IFT4"/>
<dbReference type="GO" id="GO:0006511">
    <property type="term" value="P:ubiquitin-dependent protein catabolic process"/>
    <property type="evidence" value="ECO:0007669"/>
    <property type="project" value="TreeGrafter"/>
</dbReference>
<dbReference type="Pfam" id="PF00373">
    <property type="entry name" value="FERM_M"/>
    <property type="match status" value="1"/>
</dbReference>
<dbReference type="SUPFAM" id="SSF54236">
    <property type="entry name" value="Ubiquitin-like"/>
    <property type="match status" value="1"/>
</dbReference>
<dbReference type="GO" id="GO:0009887">
    <property type="term" value="P:animal organ morphogenesis"/>
    <property type="evidence" value="ECO:0007669"/>
    <property type="project" value="UniProtKB-ARBA"/>
</dbReference>
<evidence type="ECO:0000259" key="6">
    <source>
        <dbReference type="PROSITE" id="PS50057"/>
    </source>
</evidence>
<evidence type="ECO:0000256" key="3">
    <source>
        <dbReference type="ARBA" id="ARBA00022833"/>
    </source>
</evidence>
<dbReference type="Gene3D" id="1.20.80.10">
    <property type="match status" value="1"/>
</dbReference>
<dbReference type="InterPro" id="IPR014352">
    <property type="entry name" value="FERM/acyl-CoA-bd_prot_sf"/>
</dbReference>
<dbReference type="InterPro" id="IPR018980">
    <property type="entry name" value="FERM_PH-like_C"/>
</dbReference>
<evidence type="ECO:0000313" key="9">
    <source>
        <dbReference type="Proteomes" id="UP000183832"/>
    </source>
</evidence>
<dbReference type="GO" id="GO:0070161">
    <property type="term" value="C:anchoring junction"/>
    <property type="evidence" value="ECO:0007669"/>
    <property type="project" value="UniProtKB-SubCell"/>
</dbReference>
<dbReference type="InterPro" id="IPR029071">
    <property type="entry name" value="Ubiquitin-like_domsf"/>
</dbReference>
<keyword evidence="4" id="KW-0965">Cell junction</keyword>
<evidence type="ECO:0000256" key="1">
    <source>
        <dbReference type="ARBA" id="ARBA00004282"/>
    </source>
</evidence>
<dbReference type="EMBL" id="CVRI01000047">
    <property type="protein sequence ID" value="CRK97313.1"/>
    <property type="molecule type" value="Genomic_DNA"/>
</dbReference>
<dbReference type="SMART" id="SM00295">
    <property type="entry name" value="B41"/>
    <property type="match status" value="1"/>
</dbReference>
<feature type="domain" description="FERM" evidence="6">
    <location>
        <begin position="1"/>
        <end position="372"/>
    </location>
</feature>
<keyword evidence="2 5" id="KW-0479">Metal-binding</keyword>
<reference evidence="8 9" key="1">
    <citation type="submission" date="2015-04" db="EMBL/GenBank/DDBJ databases">
        <authorList>
            <person name="Syromyatnikov M.Y."/>
            <person name="Popov V.N."/>
        </authorList>
    </citation>
    <scope>NUCLEOTIDE SEQUENCE [LARGE SCALE GENOMIC DNA]</scope>
</reference>
<evidence type="ECO:0000256" key="5">
    <source>
        <dbReference type="PROSITE-ProRule" id="PRU00175"/>
    </source>
</evidence>
<organism evidence="8 9">
    <name type="scientific">Clunio marinus</name>
    <dbReference type="NCBI Taxonomy" id="568069"/>
    <lineage>
        <taxon>Eukaryota</taxon>
        <taxon>Metazoa</taxon>
        <taxon>Ecdysozoa</taxon>
        <taxon>Arthropoda</taxon>
        <taxon>Hexapoda</taxon>
        <taxon>Insecta</taxon>
        <taxon>Pterygota</taxon>
        <taxon>Neoptera</taxon>
        <taxon>Endopterygota</taxon>
        <taxon>Diptera</taxon>
        <taxon>Nematocera</taxon>
        <taxon>Chironomoidea</taxon>
        <taxon>Chironomidae</taxon>
        <taxon>Clunio</taxon>
    </lineage>
</organism>
<protein>
    <submittedName>
        <fullName evidence="8">CLUMA_CG010707, isoform A</fullName>
    </submittedName>
</protein>
<evidence type="ECO:0000313" key="8">
    <source>
        <dbReference type="EMBL" id="CRK97313.1"/>
    </source>
</evidence>
<dbReference type="Gene3D" id="3.30.40.10">
    <property type="entry name" value="Zinc/RING finger domain, C3HC4 (zinc finger)"/>
    <property type="match status" value="1"/>
</dbReference>
<keyword evidence="9" id="KW-1185">Reference proteome</keyword>
<evidence type="ECO:0000259" key="7">
    <source>
        <dbReference type="PROSITE" id="PS50089"/>
    </source>
</evidence>
<dbReference type="SMART" id="SM01196">
    <property type="entry name" value="FERM_C"/>
    <property type="match status" value="1"/>
</dbReference>
<dbReference type="GO" id="GO:0008270">
    <property type="term" value="F:zinc ion binding"/>
    <property type="evidence" value="ECO:0007669"/>
    <property type="project" value="UniProtKB-KW"/>
</dbReference>
<dbReference type="PANTHER" id="PTHR23280:SF13">
    <property type="entry name" value="E3 UBIQUITIN-PROTEIN LIGASE MYLIP"/>
    <property type="match status" value="1"/>
</dbReference>
<dbReference type="Proteomes" id="UP000183832">
    <property type="component" value="Unassembled WGS sequence"/>
</dbReference>
<dbReference type="GO" id="GO:0030182">
    <property type="term" value="P:neuron differentiation"/>
    <property type="evidence" value="ECO:0007669"/>
    <property type="project" value="UniProtKB-ARBA"/>
</dbReference>